<reference evidence="1 2" key="1">
    <citation type="submission" date="2023-05" db="EMBL/GenBank/DDBJ databases">
        <title>A new hyperthermophilic archaea 'Ignisphaera cupida' sp. nov. and description of the family 'Ignisphaeraceae' fam. nov.</title>
        <authorList>
            <person name="Podosokorskaya O.A."/>
            <person name="Elcheninov A.G."/>
            <person name="Klukina A."/>
            <person name="Merkel A.Y."/>
        </authorList>
    </citation>
    <scope>NUCLEOTIDE SEQUENCE [LARGE SCALE GENOMIC DNA]</scope>
    <source>
        <strain evidence="1 2">4213-co</strain>
    </source>
</reference>
<keyword evidence="2" id="KW-1185">Reference proteome</keyword>
<dbReference type="Proteomes" id="UP001529235">
    <property type="component" value="Unassembled WGS sequence"/>
</dbReference>
<dbReference type="EMBL" id="JASNVW010000002">
    <property type="protein sequence ID" value="MDK6028556.1"/>
    <property type="molecule type" value="Genomic_DNA"/>
</dbReference>
<proteinExistence type="predicted"/>
<dbReference type="AlphaFoldDB" id="A0ABD4Z5H0"/>
<sequence>MGKVLNKKFSAPFPVIGIPIKGFYTPFISMPSNIDCVLMLKIGKEKKGVKFTNLEPLEKSIDILSYINMLLSELGYDEISGSIEVSCNSTLPSISIFAVTTIEIIKNLLDVTPRDYLLVLRNIAPFDEKVLGVDPGYIESLRCSHLFNSICIVKGFNEIVRLKSMKISIEKSEEVACNIKSCKALEHPYDNYTLSLFYKFVSHVIGVFAQIVNSGSDEDRQKLEKLFKLYLAWESRIVKDYLNNEISYDKICESKSVMDYSFIRFFKIHFAF</sequence>
<evidence type="ECO:0000313" key="2">
    <source>
        <dbReference type="Proteomes" id="UP001529235"/>
    </source>
</evidence>
<organism evidence="1 2">
    <name type="scientific">Ignisphaera cupida</name>
    <dbReference type="NCBI Taxonomy" id="3050454"/>
    <lineage>
        <taxon>Archaea</taxon>
        <taxon>Thermoproteota</taxon>
        <taxon>Thermoprotei</taxon>
        <taxon>Desulfurococcales</taxon>
        <taxon>Desulfurococcaceae</taxon>
        <taxon>Ignisphaera</taxon>
    </lineage>
</organism>
<protein>
    <submittedName>
        <fullName evidence="1">Uncharacterized protein</fullName>
    </submittedName>
</protein>
<comment type="caution">
    <text evidence="1">The sequence shown here is derived from an EMBL/GenBank/DDBJ whole genome shotgun (WGS) entry which is preliminary data.</text>
</comment>
<accession>A0ABD4Z5H0</accession>
<name>A0ABD4Z5H0_9CREN</name>
<evidence type="ECO:0000313" key="1">
    <source>
        <dbReference type="EMBL" id="MDK6028556.1"/>
    </source>
</evidence>
<gene>
    <name evidence="1" type="ORF">QPL79_04205</name>
</gene>
<dbReference type="RefSeq" id="WP_285273538.1">
    <property type="nucleotide sequence ID" value="NZ_JASNVW010000002.1"/>
</dbReference>